<reference evidence="2 3" key="1">
    <citation type="journal article" date="2016" name="Int. J. Syst. Evol. Microbiol.">
        <title>Caldimicrobium thiodismutans sp. nov., a sulfur-disproportionating bacterium isolated from a hot spring, and emended description of the genus Caldimicrobium.</title>
        <authorList>
            <person name="Kojima H."/>
            <person name="Umezawa K."/>
            <person name="Fukui M."/>
        </authorList>
    </citation>
    <scope>NUCLEOTIDE SEQUENCE [LARGE SCALE GENOMIC DNA]</scope>
    <source>
        <strain evidence="2 3">TF1</strain>
    </source>
</reference>
<dbReference type="PANTHER" id="PTHR13748">
    <property type="entry name" value="COBW-RELATED"/>
    <property type="match status" value="1"/>
</dbReference>
<dbReference type="PANTHER" id="PTHR13748:SF62">
    <property type="entry name" value="COBW DOMAIN-CONTAINING PROTEIN"/>
    <property type="match status" value="1"/>
</dbReference>
<name>A0A0U5B0R7_9BACT</name>
<dbReference type="InterPro" id="IPR003495">
    <property type="entry name" value="CobW/HypB/UreG_nucleotide-bd"/>
</dbReference>
<proteinExistence type="predicted"/>
<dbReference type="InterPro" id="IPR027417">
    <property type="entry name" value="P-loop_NTPase"/>
</dbReference>
<dbReference type="GO" id="GO:0005737">
    <property type="term" value="C:cytoplasm"/>
    <property type="evidence" value="ECO:0007669"/>
    <property type="project" value="TreeGrafter"/>
</dbReference>
<dbReference type="AlphaFoldDB" id="A0A0U5B0R7"/>
<evidence type="ECO:0000313" key="3">
    <source>
        <dbReference type="Proteomes" id="UP000068196"/>
    </source>
</evidence>
<sequence>MPRAYLVCGFLGSGKTTFIIKNLLPLFAGEPLSILVNDYGEISFDKIRLYQENLEVFGIEGSCICCSAGETFLKALYALKEKNSTLLIETSGVSEVFPIWEALETSGYTIEMTFTCLSLDLPEKLFNSPFIESQLESAQCLILTKADLVSDFLLEKRLKKIKALRKPFFIVYNGKAEESLKDFLKLKGSEGKLKNSFIHTQGIKPRFYTQTLRPQGFYLREEIENYLRSLPPEIYRVKGILRCAQSPIPLALNYSCGYISWERIEYPGEPFLTFIGEMPIEPYFKNFPLSVQREYLEELMLPLSAFDRRKNFAYLEGKFVSERKAVKETFKLLKKTPYLIVTQKNSSFPDRRVISLKDLTYSTLLDTEKEILKRPEKVLLFMNLPSAITSYFLQKLYKDYMIIHIGESYLLPQAYLSIRLDTPEKKKAWQNLFNFT</sequence>
<dbReference type="Proteomes" id="UP000068196">
    <property type="component" value="Chromosome"/>
</dbReference>
<dbReference type="Pfam" id="PF02492">
    <property type="entry name" value="cobW"/>
    <property type="match status" value="1"/>
</dbReference>
<dbReference type="EMBL" id="AP014945">
    <property type="protein sequence ID" value="BAU23641.1"/>
    <property type="molecule type" value="Genomic_DNA"/>
</dbReference>
<dbReference type="OrthoDB" id="9770408at2"/>
<dbReference type="SUPFAM" id="SSF52540">
    <property type="entry name" value="P-loop containing nucleoside triphosphate hydrolases"/>
    <property type="match status" value="1"/>
</dbReference>
<gene>
    <name evidence="2" type="ORF">THC_1273</name>
</gene>
<reference evidence="3" key="2">
    <citation type="journal article" date="2016" name="Int. J. Syst. Evol. Microbiol.">
        <title>Caldimicrobium thiodismutans sp. nov., a sulfur-disproportionating bacterium isolated from a hot spring.</title>
        <authorList>
            <person name="Kojima H."/>
            <person name="Umezawa K."/>
            <person name="Fukui M."/>
        </authorList>
    </citation>
    <scope>NUCLEOTIDE SEQUENCE [LARGE SCALE GENOMIC DNA]</scope>
    <source>
        <strain evidence="3">TF1</strain>
    </source>
</reference>
<dbReference type="InterPro" id="IPR051316">
    <property type="entry name" value="Zinc-reg_GTPase_activator"/>
</dbReference>
<protein>
    <submittedName>
        <fullName evidence="2">Cobalamin biosynthesis protein CobW</fullName>
    </submittedName>
</protein>
<evidence type="ECO:0000313" key="2">
    <source>
        <dbReference type="EMBL" id="BAU23641.1"/>
    </source>
</evidence>
<dbReference type="Gene3D" id="3.40.50.300">
    <property type="entry name" value="P-loop containing nucleotide triphosphate hydrolases"/>
    <property type="match status" value="1"/>
</dbReference>
<dbReference type="STRING" id="1653476.THC_1273"/>
<dbReference type="KEGG" id="cthi:THC_1273"/>
<organism evidence="2 3">
    <name type="scientific">Caldimicrobium thiodismutans</name>
    <dbReference type="NCBI Taxonomy" id="1653476"/>
    <lineage>
        <taxon>Bacteria</taxon>
        <taxon>Pseudomonadati</taxon>
        <taxon>Thermodesulfobacteriota</taxon>
        <taxon>Thermodesulfobacteria</taxon>
        <taxon>Thermodesulfobacteriales</taxon>
        <taxon>Thermodesulfobacteriaceae</taxon>
        <taxon>Caldimicrobium</taxon>
    </lineage>
</organism>
<evidence type="ECO:0000259" key="1">
    <source>
        <dbReference type="Pfam" id="PF02492"/>
    </source>
</evidence>
<accession>A0A0U5B0R7</accession>
<dbReference type="RefSeq" id="WP_068514951.1">
    <property type="nucleotide sequence ID" value="NZ_AP014945.1"/>
</dbReference>
<keyword evidence="3" id="KW-1185">Reference proteome</keyword>
<feature type="domain" description="CobW/HypB/UreG nucleotide-binding" evidence="1">
    <location>
        <begin position="5"/>
        <end position="165"/>
    </location>
</feature>